<evidence type="ECO:0000256" key="4">
    <source>
        <dbReference type="ARBA" id="ARBA00022692"/>
    </source>
</evidence>
<dbReference type="GO" id="GO:0004997">
    <property type="term" value="F:thyrotropin-releasing hormone receptor activity"/>
    <property type="evidence" value="ECO:0007669"/>
    <property type="project" value="InterPro"/>
</dbReference>
<keyword evidence="6 8" id="KW-0472">Membrane</keyword>
<gene>
    <name evidence="10" type="ORF">BV898_19457</name>
</gene>
<dbReference type="PROSITE" id="PS50262">
    <property type="entry name" value="G_PROTEIN_RECEP_F1_2"/>
    <property type="match status" value="1"/>
</dbReference>
<evidence type="ECO:0000256" key="7">
    <source>
        <dbReference type="ARBA" id="ARBA00032251"/>
    </source>
</evidence>
<evidence type="ECO:0000313" key="11">
    <source>
        <dbReference type="Proteomes" id="UP000192578"/>
    </source>
</evidence>
<dbReference type="InterPro" id="IPR002120">
    <property type="entry name" value="TRH_rcpt_1"/>
</dbReference>
<dbReference type="Gene3D" id="1.20.1070.10">
    <property type="entry name" value="Rhodopsin 7-helix transmembrane proteins"/>
    <property type="match status" value="2"/>
</dbReference>
<dbReference type="OrthoDB" id="5987936at2759"/>
<feature type="non-terminal residue" evidence="10">
    <location>
        <position position="1"/>
    </location>
</feature>
<dbReference type="SUPFAM" id="SSF81321">
    <property type="entry name" value="Family A G protein-coupled receptor-like"/>
    <property type="match status" value="2"/>
</dbReference>
<proteinExistence type="predicted"/>
<dbReference type="Pfam" id="PF00001">
    <property type="entry name" value="7tm_1"/>
    <property type="match status" value="2"/>
</dbReference>
<dbReference type="EMBL" id="MTYJ01000526">
    <property type="protein sequence ID" value="OWA55072.1"/>
    <property type="molecule type" value="Genomic_DNA"/>
</dbReference>
<feature type="domain" description="G-protein coupled receptors family 1 profile" evidence="9">
    <location>
        <begin position="1"/>
        <end position="208"/>
    </location>
</feature>
<protein>
    <recommendedName>
        <fullName evidence="3">Thyrotropin-releasing hormone receptor</fullName>
    </recommendedName>
    <alternativeName>
        <fullName evidence="7">Thyroliberin receptor</fullName>
    </alternativeName>
</protein>
<evidence type="ECO:0000259" key="9">
    <source>
        <dbReference type="PROSITE" id="PS50262"/>
    </source>
</evidence>
<evidence type="ECO:0000313" key="10">
    <source>
        <dbReference type="EMBL" id="OWA55072.1"/>
    </source>
</evidence>
<evidence type="ECO:0000256" key="8">
    <source>
        <dbReference type="SAM" id="Phobius"/>
    </source>
</evidence>
<dbReference type="AlphaFoldDB" id="A0A9X6RPG7"/>
<accession>A0A9X6RPG7</accession>
<dbReference type="Proteomes" id="UP000192578">
    <property type="component" value="Unassembled WGS sequence"/>
</dbReference>
<evidence type="ECO:0000256" key="1">
    <source>
        <dbReference type="ARBA" id="ARBA00004100"/>
    </source>
</evidence>
<evidence type="ECO:0000256" key="2">
    <source>
        <dbReference type="ARBA" id="ARBA00004370"/>
    </source>
</evidence>
<dbReference type="InterPro" id="IPR017452">
    <property type="entry name" value="GPCR_Rhodpsn_7TM"/>
</dbReference>
<evidence type="ECO:0000256" key="5">
    <source>
        <dbReference type="ARBA" id="ARBA00022989"/>
    </source>
</evidence>
<keyword evidence="5 8" id="KW-1133">Transmembrane helix</keyword>
<evidence type="ECO:0000256" key="6">
    <source>
        <dbReference type="ARBA" id="ARBA00023136"/>
    </source>
</evidence>
<keyword evidence="4 8" id="KW-0812">Transmembrane</keyword>
<dbReference type="PANTHER" id="PTHR46061:SF3">
    <property type="entry name" value="THYROTROPIN-RELEASING HORMONE RECEPTOR"/>
    <property type="match status" value="1"/>
</dbReference>
<reference evidence="11" key="1">
    <citation type="submission" date="2017-01" db="EMBL/GenBank/DDBJ databases">
        <title>Comparative genomics of anhydrobiosis in the tardigrade Hypsibius dujardini.</title>
        <authorList>
            <person name="Yoshida Y."/>
            <person name="Koutsovoulos G."/>
            <person name="Laetsch D."/>
            <person name="Stevens L."/>
            <person name="Kumar S."/>
            <person name="Horikawa D."/>
            <person name="Ishino K."/>
            <person name="Komine S."/>
            <person name="Tomita M."/>
            <person name="Blaxter M."/>
            <person name="Arakawa K."/>
        </authorList>
    </citation>
    <scope>NUCLEOTIDE SEQUENCE [LARGE SCALE GENOMIC DNA]</scope>
    <source>
        <strain evidence="11">Z151</strain>
    </source>
</reference>
<dbReference type="PRINTS" id="PR00237">
    <property type="entry name" value="GPCRRHODOPSN"/>
</dbReference>
<dbReference type="PANTHER" id="PTHR46061">
    <property type="entry name" value="THYROTROPIN-RELEASING HORMONE RECEPTOR"/>
    <property type="match status" value="1"/>
</dbReference>
<name>A0A9X6RPG7_HYPEX</name>
<dbReference type="GO" id="GO:0016020">
    <property type="term" value="C:membrane"/>
    <property type="evidence" value="ECO:0007669"/>
    <property type="project" value="UniProtKB-SubCell"/>
</dbReference>
<comment type="subcellular location">
    <subcellularLocation>
        <location evidence="2">Membrane</location>
    </subcellularLocation>
</comment>
<sequence length="248" mass="27175">VSLAYADLIVLFSAVPEAIVFHHARQWILGHVGCSVLIFSNFLGINAGSLSILAFTIERYSCCYAAHAVTADDATLTQHQRCQSARVLSVPNGGGLSLSVPNGDGLSLSVPNGGGMRLSVPTGCGKQAQMRCSIAMNNVPTYLATLNKKRRTQAMPMLVVALFAVCWLPFRGLLVYNSIASEPWLDLWYLLFAKTLIYLNSAINPFLYNFLSSQFRAAVFRFLGIRVKRPLTSQSTRSFSTTLHSTYN</sequence>
<keyword evidence="10" id="KW-0675">Receptor</keyword>
<feature type="transmembrane region" description="Helical" evidence="8">
    <location>
        <begin position="157"/>
        <end position="176"/>
    </location>
</feature>
<feature type="transmembrane region" description="Helical" evidence="8">
    <location>
        <begin position="188"/>
        <end position="211"/>
    </location>
</feature>
<evidence type="ECO:0000256" key="3">
    <source>
        <dbReference type="ARBA" id="ARBA00018873"/>
    </source>
</evidence>
<keyword evidence="11" id="KW-1185">Reference proteome</keyword>
<dbReference type="InterPro" id="IPR000276">
    <property type="entry name" value="GPCR_Rhodpsn"/>
</dbReference>
<organism evidence="10 11">
    <name type="scientific">Hypsibius exemplaris</name>
    <name type="common">Freshwater tardigrade</name>
    <dbReference type="NCBI Taxonomy" id="2072580"/>
    <lineage>
        <taxon>Eukaryota</taxon>
        <taxon>Metazoa</taxon>
        <taxon>Ecdysozoa</taxon>
        <taxon>Tardigrada</taxon>
        <taxon>Eutardigrada</taxon>
        <taxon>Parachela</taxon>
        <taxon>Hypsibioidea</taxon>
        <taxon>Hypsibiidae</taxon>
        <taxon>Hypsibius</taxon>
    </lineage>
</organism>
<comment type="function">
    <text evidence="1">Receptor for thyrotropin-releasing hormone (TRH). Upon ligand binding, this G-protein-coupled receptor triggers activation of the phosphatidylinositol (IP3)-calcium-protein kinase C (PKC) pathway.</text>
</comment>
<comment type="caution">
    <text evidence="10">The sequence shown here is derived from an EMBL/GenBank/DDBJ whole genome shotgun (WGS) entry which is preliminary data.</text>
</comment>